<organism evidence="1">
    <name type="scientific">viral metagenome</name>
    <dbReference type="NCBI Taxonomy" id="1070528"/>
    <lineage>
        <taxon>unclassified sequences</taxon>
        <taxon>metagenomes</taxon>
        <taxon>organismal metagenomes</taxon>
    </lineage>
</organism>
<dbReference type="EMBL" id="MT143038">
    <property type="protein sequence ID" value="QJA92111.1"/>
    <property type="molecule type" value="Genomic_DNA"/>
</dbReference>
<gene>
    <name evidence="1" type="ORF">MM415B04865_0010</name>
</gene>
<proteinExistence type="predicted"/>
<name>A0A6M3LG48_9ZZZZ</name>
<accession>A0A6M3LG48</accession>
<evidence type="ECO:0000313" key="1">
    <source>
        <dbReference type="EMBL" id="QJA92111.1"/>
    </source>
</evidence>
<sequence length="152" mass="17800">MILEATNNLVIDYRARDWCKLPYPLHPNGCPNFNHKPTCPPQVCLIEDWCDLSKRMWFIIISFDLQSHINKMLSKYPDWSNRQARCVLYWQPKVNKQLENETKLFCAFKPLKYTTCPEAMGINVIKTAKQLGLPITPRPKETVYKISLVTEI</sequence>
<reference evidence="1" key="1">
    <citation type="submission" date="2020-03" db="EMBL/GenBank/DDBJ databases">
        <title>The deep terrestrial virosphere.</title>
        <authorList>
            <person name="Holmfeldt K."/>
            <person name="Nilsson E."/>
            <person name="Simone D."/>
            <person name="Lopez-Fernandez M."/>
            <person name="Wu X."/>
            <person name="de Brujin I."/>
            <person name="Lundin D."/>
            <person name="Andersson A."/>
            <person name="Bertilsson S."/>
            <person name="Dopson M."/>
        </authorList>
    </citation>
    <scope>NUCLEOTIDE SEQUENCE</scope>
    <source>
        <strain evidence="1">MM415B04865</strain>
    </source>
</reference>
<protein>
    <submittedName>
        <fullName evidence="1">Uncharacterized protein</fullName>
    </submittedName>
</protein>
<dbReference type="AlphaFoldDB" id="A0A6M3LG48"/>